<dbReference type="InterPro" id="IPR050706">
    <property type="entry name" value="Cyclic-di-GMP_PDE-like"/>
</dbReference>
<dbReference type="Gene3D" id="3.30.70.270">
    <property type="match status" value="1"/>
</dbReference>
<dbReference type="InterPro" id="IPR001633">
    <property type="entry name" value="EAL_dom"/>
</dbReference>
<dbReference type="Pfam" id="PF00072">
    <property type="entry name" value="Response_reg"/>
    <property type="match status" value="1"/>
</dbReference>
<dbReference type="SUPFAM" id="SSF55073">
    <property type="entry name" value="Nucleotide cyclase"/>
    <property type="match status" value="1"/>
</dbReference>
<dbReference type="Gene3D" id="3.20.20.450">
    <property type="entry name" value="EAL domain"/>
    <property type="match status" value="1"/>
</dbReference>
<dbReference type="PROSITE" id="PS50883">
    <property type="entry name" value="EAL"/>
    <property type="match status" value="1"/>
</dbReference>
<dbReference type="Gene3D" id="3.40.50.2300">
    <property type="match status" value="1"/>
</dbReference>
<dbReference type="PANTHER" id="PTHR33121:SF70">
    <property type="entry name" value="SIGNALING PROTEIN YKOW"/>
    <property type="match status" value="1"/>
</dbReference>
<evidence type="ECO:0000313" key="8">
    <source>
        <dbReference type="Proteomes" id="UP000095350"/>
    </source>
</evidence>
<proteinExistence type="predicted"/>
<feature type="domain" description="EAL" evidence="5">
    <location>
        <begin position="316"/>
        <end position="570"/>
    </location>
</feature>
<feature type="domain" description="GGDEF" evidence="6">
    <location>
        <begin position="177"/>
        <end position="308"/>
    </location>
</feature>
<evidence type="ECO:0000256" key="3">
    <source>
        <dbReference type="PROSITE-ProRule" id="PRU00169"/>
    </source>
</evidence>
<dbReference type="PANTHER" id="PTHR33121">
    <property type="entry name" value="CYCLIC DI-GMP PHOSPHODIESTERASE PDEF"/>
    <property type="match status" value="1"/>
</dbReference>
<dbReference type="Pfam" id="PF13188">
    <property type="entry name" value="PAS_8"/>
    <property type="match status" value="1"/>
</dbReference>
<dbReference type="InterPro" id="IPR035919">
    <property type="entry name" value="EAL_sf"/>
</dbReference>
<dbReference type="Gene3D" id="3.30.450.20">
    <property type="entry name" value="PAS domain"/>
    <property type="match status" value="1"/>
</dbReference>
<feature type="domain" description="Response regulatory" evidence="4">
    <location>
        <begin position="17"/>
        <end position="134"/>
    </location>
</feature>
<evidence type="ECO:0000256" key="2">
    <source>
        <dbReference type="ARBA" id="ARBA00024867"/>
    </source>
</evidence>
<evidence type="ECO:0000313" key="7">
    <source>
        <dbReference type="EMBL" id="CUM82524.1"/>
    </source>
</evidence>
<dbReference type="CDD" id="cd01949">
    <property type="entry name" value="GGDEF"/>
    <property type="match status" value="1"/>
</dbReference>
<dbReference type="InterPro" id="IPR035965">
    <property type="entry name" value="PAS-like_dom_sf"/>
</dbReference>
<dbReference type="NCBIfam" id="TIGR00254">
    <property type="entry name" value="GGDEF"/>
    <property type="match status" value="1"/>
</dbReference>
<protein>
    <recommendedName>
        <fullName evidence="1">Stage 0 sporulation protein A homolog</fullName>
    </recommendedName>
</protein>
<feature type="modified residue" description="4-aspartylphosphate" evidence="3">
    <location>
        <position position="67"/>
    </location>
</feature>
<sequence length="739" mass="86347">MGFFGGRIGENMSEKSKVLVVDDKQVERVMMKRILSGTYEVIEAENGKEAFEILYERSTEITAVLLDIVMPEYDGYYFLERYHKAQMYQAIPVIVLTMEIDIETEIKCLGMGAWDFIRKPYDVDVVRFRLKNVIGSSSQNISIALKYRAEYDILTGIYNKTNMFQATSAMLERYPDRHFAFVRMDIEKFQLINSFFGMSAGDMLLKYIADLLICAVRNRSDVTFGRMDADIFCFCVSYENTKELVESFDKMRDILSRYPLDFDIVPIFGVYLIAGKKITPDHMYDRANLAAKHCKGNYIRNYAFYTRQMSQEIEKEQRIVNSMKSALENHEFVVFYQPKYGLSDNQIAGAEALVRWKHPERGMISPGEFIPVFERNGFITKLDYYVWEQTCIQLRKWMDEGKNPLPISVNLSRVSLYNKDIVNVICNLVDSYRIPRRLFQVELTESAYNTNPKAVQDMMQRLREEGFYILMDDFGSGYSSLNVLKDIVVDVLKMDMKFFAGDDREGRGENIMAAVIRMAKWLNMPVVAEGVERIEQVEFLRSIGCEYVQGYYFAKPMPVEEYEKLQFDRPHAERKKETERLVDIDSLWTPASQLESLFLNAKQGVAVYEYGKEQIEIIRVNNAYYEVFGYQDISQKKDIFQGIPKRYHKRILDAFFYTADKGRETQCEFSRKNEAGEEIFISLKLYDVGIVGNKHIIYGVFLNVTEPKQLEWELEKYRLLLSGKTKDREMEQEKEQSEE</sequence>
<dbReference type="InterPro" id="IPR011006">
    <property type="entry name" value="CheY-like_superfamily"/>
</dbReference>
<dbReference type="Pfam" id="PF00563">
    <property type="entry name" value="EAL"/>
    <property type="match status" value="1"/>
</dbReference>
<dbReference type="AlphaFoldDB" id="A0A173RWL3"/>
<dbReference type="SMART" id="SM00448">
    <property type="entry name" value="REC"/>
    <property type="match status" value="1"/>
</dbReference>
<dbReference type="SUPFAM" id="SSF52172">
    <property type="entry name" value="CheY-like"/>
    <property type="match status" value="1"/>
</dbReference>
<dbReference type="InterPro" id="IPR000160">
    <property type="entry name" value="GGDEF_dom"/>
</dbReference>
<dbReference type="Pfam" id="PF00990">
    <property type="entry name" value="GGDEF"/>
    <property type="match status" value="1"/>
</dbReference>
<dbReference type="GO" id="GO:0071111">
    <property type="term" value="F:cyclic-guanylate-specific phosphodiesterase activity"/>
    <property type="evidence" value="ECO:0007669"/>
    <property type="project" value="InterPro"/>
</dbReference>
<dbReference type="STRING" id="166486.ERS852572_00659"/>
<evidence type="ECO:0000256" key="1">
    <source>
        <dbReference type="ARBA" id="ARBA00018672"/>
    </source>
</evidence>
<reference evidence="7 8" key="1">
    <citation type="submission" date="2015-09" db="EMBL/GenBank/DDBJ databases">
        <authorList>
            <consortium name="Pathogen Informatics"/>
        </authorList>
    </citation>
    <scope>NUCLEOTIDE SEQUENCE [LARGE SCALE GENOMIC DNA]</scope>
    <source>
        <strain evidence="7 8">2789STDY5834960</strain>
    </source>
</reference>
<comment type="function">
    <text evidence="2">May play the central regulatory role in sporulation. It may be an element of the effector pathway responsible for the activation of sporulation genes in response to nutritional stress. Spo0A may act in concert with spo0H (a sigma factor) to control the expression of some genes that are critical to the sporulation process.</text>
</comment>
<name>A0A173RWL3_9FIRM</name>
<dbReference type="CDD" id="cd01948">
    <property type="entry name" value="EAL"/>
    <property type="match status" value="1"/>
</dbReference>
<dbReference type="GO" id="GO:0000160">
    <property type="term" value="P:phosphorelay signal transduction system"/>
    <property type="evidence" value="ECO:0007669"/>
    <property type="project" value="InterPro"/>
</dbReference>
<gene>
    <name evidence="7" type="primary">cph2_1</name>
    <name evidence="7" type="ORF">ERS852572_00659</name>
</gene>
<dbReference type="PROSITE" id="PS50887">
    <property type="entry name" value="GGDEF"/>
    <property type="match status" value="1"/>
</dbReference>
<organism evidence="7 8">
    <name type="scientific">Roseburia intestinalis</name>
    <dbReference type="NCBI Taxonomy" id="166486"/>
    <lineage>
        <taxon>Bacteria</taxon>
        <taxon>Bacillati</taxon>
        <taxon>Bacillota</taxon>
        <taxon>Clostridia</taxon>
        <taxon>Lachnospirales</taxon>
        <taxon>Lachnospiraceae</taxon>
        <taxon>Roseburia</taxon>
    </lineage>
</organism>
<dbReference type="InterPro" id="IPR029787">
    <property type="entry name" value="Nucleotide_cyclase"/>
</dbReference>
<dbReference type="InterPro" id="IPR000014">
    <property type="entry name" value="PAS"/>
</dbReference>
<dbReference type="Proteomes" id="UP000095350">
    <property type="component" value="Unassembled WGS sequence"/>
</dbReference>
<evidence type="ECO:0000259" key="4">
    <source>
        <dbReference type="PROSITE" id="PS50110"/>
    </source>
</evidence>
<dbReference type="SMART" id="SM00052">
    <property type="entry name" value="EAL"/>
    <property type="match status" value="1"/>
</dbReference>
<dbReference type="SUPFAM" id="SSF55785">
    <property type="entry name" value="PYP-like sensor domain (PAS domain)"/>
    <property type="match status" value="1"/>
</dbReference>
<dbReference type="SMART" id="SM00267">
    <property type="entry name" value="GGDEF"/>
    <property type="match status" value="1"/>
</dbReference>
<dbReference type="EMBL" id="CYXZ01000004">
    <property type="protein sequence ID" value="CUM82524.1"/>
    <property type="molecule type" value="Genomic_DNA"/>
</dbReference>
<dbReference type="PROSITE" id="PS50110">
    <property type="entry name" value="RESPONSE_REGULATORY"/>
    <property type="match status" value="1"/>
</dbReference>
<accession>A0A173RWL3</accession>
<dbReference type="InterPro" id="IPR043128">
    <property type="entry name" value="Rev_trsase/Diguanyl_cyclase"/>
</dbReference>
<dbReference type="SUPFAM" id="SSF141868">
    <property type="entry name" value="EAL domain-like"/>
    <property type="match status" value="1"/>
</dbReference>
<evidence type="ECO:0000259" key="6">
    <source>
        <dbReference type="PROSITE" id="PS50887"/>
    </source>
</evidence>
<dbReference type="InterPro" id="IPR001789">
    <property type="entry name" value="Sig_transdc_resp-reg_receiver"/>
</dbReference>
<evidence type="ECO:0000259" key="5">
    <source>
        <dbReference type="PROSITE" id="PS50883"/>
    </source>
</evidence>
<keyword evidence="3" id="KW-0597">Phosphoprotein</keyword>
<dbReference type="PaxDb" id="166486-ERS852572_00659"/>